<name>A0ABU9DLV1_9BACL</name>
<comment type="caution">
    <text evidence="1">The sequence shown here is derived from an EMBL/GenBank/DDBJ whole genome shotgun (WGS) entry which is preliminary data.</text>
</comment>
<dbReference type="InterPro" id="IPR009711">
    <property type="entry name" value="UPF0473"/>
</dbReference>
<dbReference type="Proteomes" id="UP001469365">
    <property type="component" value="Unassembled WGS sequence"/>
</dbReference>
<protein>
    <submittedName>
        <fullName evidence="1">DUF1292 domain-containing protein</fullName>
    </submittedName>
</protein>
<organism evidence="1 2">
    <name type="scientific">Paenibacillus filicis</name>
    <dbReference type="NCBI Taxonomy" id="669464"/>
    <lineage>
        <taxon>Bacteria</taxon>
        <taxon>Bacillati</taxon>
        <taxon>Bacillota</taxon>
        <taxon>Bacilli</taxon>
        <taxon>Bacillales</taxon>
        <taxon>Paenibacillaceae</taxon>
        <taxon>Paenibacillus</taxon>
    </lineage>
</organism>
<dbReference type="Pfam" id="PF06949">
    <property type="entry name" value="DUF1292"/>
    <property type="match status" value="1"/>
</dbReference>
<evidence type="ECO:0000313" key="2">
    <source>
        <dbReference type="Proteomes" id="UP001469365"/>
    </source>
</evidence>
<sequence length="100" mass="11878">MSDHIHDESCNHDHDHEEEIFIVTDQDGVEHEMVMVYTFEASDRAYAVLLDRNDMEADGVIFRIEEENEEAYLASIEDEEEWDRVVAIYNEIIEEQEQEQ</sequence>
<evidence type="ECO:0000313" key="1">
    <source>
        <dbReference type="EMBL" id="MEK8129833.1"/>
    </source>
</evidence>
<dbReference type="EMBL" id="JBBPCC010000011">
    <property type="protein sequence ID" value="MEK8129833.1"/>
    <property type="molecule type" value="Genomic_DNA"/>
</dbReference>
<keyword evidence="2" id="KW-1185">Reference proteome</keyword>
<dbReference type="RefSeq" id="WP_341416942.1">
    <property type="nucleotide sequence ID" value="NZ_JBBPCC010000011.1"/>
</dbReference>
<accession>A0ABU9DLV1</accession>
<reference evidence="1 2" key="1">
    <citation type="submission" date="2024-04" db="EMBL/GenBank/DDBJ databases">
        <title>draft genome sequnece of Paenibacillus filicis.</title>
        <authorList>
            <person name="Kim D.-U."/>
        </authorList>
    </citation>
    <scope>NUCLEOTIDE SEQUENCE [LARGE SCALE GENOMIC DNA]</scope>
    <source>
        <strain evidence="1 2">KACC14197</strain>
    </source>
</reference>
<proteinExistence type="predicted"/>
<gene>
    <name evidence="1" type="ORF">WMW72_18170</name>
</gene>